<keyword evidence="1" id="KW-0732">Signal</keyword>
<comment type="caution">
    <text evidence="2">The sequence shown here is derived from an EMBL/GenBank/DDBJ whole genome shotgun (WGS) entry which is preliminary data.</text>
</comment>
<dbReference type="Pfam" id="PF07769">
    <property type="entry name" value="PsiF_repeat"/>
    <property type="match status" value="1"/>
</dbReference>
<dbReference type="EMBL" id="VMRY01000084">
    <property type="protein sequence ID" value="TVT51750.1"/>
    <property type="molecule type" value="Genomic_DNA"/>
</dbReference>
<name>A0A558CSK5_9GAMM</name>
<proteinExistence type="predicted"/>
<feature type="signal peptide" evidence="1">
    <location>
        <begin position="1"/>
        <end position="23"/>
    </location>
</feature>
<dbReference type="AlphaFoldDB" id="A0A558CSK5"/>
<accession>A0A558CSK5</accession>
<dbReference type="InterPro" id="IPR011690">
    <property type="entry name" value="P_starv_induced_PsiF"/>
</dbReference>
<organism evidence="2 3">
    <name type="scientific">Sedimenticola thiotaurini</name>
    <dbReference type="NCBI Taxonomy" id="1543721"/>
    <lineage>
        <taxon>Bacteria</taxon>
        <taxon>Pseudomonadati</taxon>
        <taxon>Pseudomonadota</taxon>
        <taxon>Gammaproteobacteria</taxon>
        <taxon>Chromatiales</taxon>
        <taxon>Sedimenticolaceae</taxon>
        <taxon>Sedimenticola</taxon>
    </lineage>
</organism>
<gene>
    <name evidence="2" type="ORF">FHK82_15020</name>
</gene>
<dbReference type="Proteomes" id="UP000317355">
    <property type="component" value="Unassembled WGS sequence"/>
</dbReference>
<feature type="chain" id="PRO_5021797189" evidence="1">
    <location>
        <begin position="24"/>
        <end position="72"/>
    </location>
</feature>
<protein>
    <submittedName>
        <fullName evidence="2">Uncharacterized protein</fullName>
    </submittedName>
</protein>
<evidence type="ECO:0000313" key="2">
    <source>
        <dbReference type="EMBL" id="TVT51750.1"/>
    </source>
</evidence>
<sequence>MKKISFFSLLVLLFAIVATSASAADTQGQTDEERCNAYAKEDNVPAAEMADFMKDCLESIKSDSEENKDKKD</sequence>
<reference evidence="2 3" key="1">
    <citation type="submission" date="2019-07" db="EMBL/GenBank/DDBJ databases">
        <title>The pathways for chlorine oxyanion respiration interact through the shared metabolite chlorate.</title>
        <authorList>
            <person name="Barnum T.P."/>
            <person name="Cheng Y."/>
            <person name="Hill K.A."/>
            <person name="Lucas L.N."/>
            <person name="Carlson H.K."/>
            <person name="Coates J.D."/>
        </authorList>
    </citation>
    <scope>NUCLEOTIDE SEQUENCE [LARGE SCALE GENOMIC DNA]</scope>
    <source>
        <strain evidence="2">BK-3</strain>
    </source>
</reference>
<evidence type="ECO:0000313" key="3">
    <source>
        <dbReference type="Proteomes" id="UP000317355"/>
    </source>
</evidence>
<evidence type="ECO:0000256" key="1">
    <source>
        <dbReference type="SAM" id="SignalP"/>
    </source>
</evidence>